<evidence type="ECO:0000313" key="1">
    <source>
        <dbReference type="EMBL" id="XCH26630.1"/>
    </source>
</evidence>
<name>A0AAU8FRL4_9BACT</name>
<organism evidence="1">
    <name type="scientific">Dyadobacter sp. 676</name>
    <dbReference type="NCBI Taxonomy" id="3088362"/>
    <lineage>
        <taxon>Bacteria</taxon>
        <taxon>Pseudomonadati</taxon>
        <taxon>Bacteroidota</taxon>
        <taxon>Cytophagia</taxon>
        <taxon>Cytophagales</taxon>
        <taxon>Spirosomataceae</taxon>
        <taxon>Dyadobacter</taxon>
    </lineage>
</organism>
<sequence length="448" mass="49322">MDNQASVVGLVNYQSELDFKAWLSMPVTTPEYGRMVPSGAKIHLIAVGGGLTAGVQNGGLSRQGQLSAYPNLVAKQLGMADFVTPAFSETEANGTGFLIPDPDDVSPFPKFRRVTNNLAPVRNEHAGYPPMLSAYNGRVHNFSAPGLSLDGILNNTWAPWMIDKVVSLNSGKSWASYMPYLWRFTPQDRYAESTLADLITEKSEFNFFLLEGMHERFLHVLKSRAQIGLSDLIGDLETGTDVGLRGIKLLTKGGAKGVIFTIPHFQDLAAYNWYTPDYIRHNASAIDLSIALPSGGIQKIDPAEPFWLLPSPAVDAAYRKFEKGGVFAGTFDDIDALSRTELIQYTTAVNIYNSKIKKWALEYDLALVDLEDIYHKVHLGQYKTTAGLIIDGGRDGNFFSWDGIYPSTLGHAVIANEVLRAIAEKYSAHVPAIDVDEYAKTIHLTLNR</sequence>
<evidence type="ECO:0008006" key="2">
    <source>
        <dbReference type="Google" id="ProtNLM"/>
    </source>
</evidence>
<accession>A0AAU8FRL4</accession>
<dbReference type="SUPFAM" id="SSF52266">
    <property type="entry name" value="SGNH hydrolase"/>
    <property type="match status" value="1"/>
</dbReference>
<dbReference type="InterPro" id="IPR036514">
    <property type="entry name" value="SGNH_hydro_sf"/>
</dbReference>
<gene>
    <name evidence="1" type="ORF">ABV298_09630</name>
</gene>
<reference evidence="1" key="1">
    <citation type="submission" date="2024-06" db="EMBL/GenBank/DDBJ databases">
        <title>Sequencing and assembly of the genome of Dyadobacter sp. strain 676, a symbiont of Cyamopsis tetragonoloba.</title>
        <authorList>
            <person name="Guro P."/>
            <person name="Sazanova A."/>
            <person name="Kuznetsova I."/>
            <person name="Belimov A."/>
            <person name="Safronova V."/>
        </authorList>
    </citation>
    <scope>NUCLEOTIDE SEQUENCE</scope>
    <source>
        <strain evidence="1">676</strain>
    </source>
</reference>
<proteinExistence type="predicted"/>
<dbReference type="AlphaFoldDB" id="A0AAU8FRL4"/>
<dbReference type="RefSeq" id="WP_353721914.1">
    <property type="nucleotide sequence ID" value="NZ_CP159289.1"/>
</dbReference>
<dbReference type="GO" id="GO:0016788">
    <property type="term" value="F:hydrolase activity, acting on ester bonds"/>
    <property type="evidence" value="ECO:0007669"/>
    <property type="project" value="UniProtKB-ARBA"/>
</dbReference>
<dbReference type="EMBL" id="CP159289">
    <property type="protein sequence ID" value="XCH26630.1"/>
    <property type="molecule type" value="Genomic_DNA"/>
</dbReference>
<protein>
    <recommendedName>
        <fullName evidence="2">Alkaline phosphatase family protein</fullName>
    </recommendedName>
</protein>
<dbReference type="Gene3D" id="3.40.50.1110">
    <property type="entry name" value="SGNH hydrolase"/>
    <property type="match status" value="1"/>
</dbReference>